<name>A0ACA9NZ80_9GLOM</name>
<accession>A0ACA9NZ80</accession>
<dbReference type="EMBL" id="CAJVQC010016489">
    <property type="protein sequence ID" value="CAG8676889.1"/>
    <property type="molecule type" value="Genomic_DNA"/>
</dbReference>
<evidence type="ECO:0000313" key="2">
    <source>
        <dbReference type="Proteomes" id="UP000789920"/>
    </source>
</evidence>
<protein>
    <submittedName>
        <fullName evidence="1">16823_t:CDS:1</fullName>
    </submittedName>
</protein>
<comment type="caution">
    <text evidence="1">The sequence shown here is derived from an EMBL/GenBank/DDBJ whole genome shotgun (WGS) entry which is preliminary data.</text>
</comment>
<reference evidence="1" key="1">
    <citation type="submission" date="2021-06" db="EMBL/GenBank/DDBJ databases">
        <authorList>
            <person name="Kallberg Y."/>
            <person name="Tangrot J."/>
            <person name="Rosling A."/>
        </authorList>
    </citation>
    <scope>NUCLEOTIDE SEQUENCE</scope>
    <source>
        <strain evidence="1">MA461A</strain>
    </source>
</reference>
<feature type="non-terminal residue" evidence="1">
    <location>
        <position position="1"/>
    </location>
</feature>
<proteinExistence type="predicted"/>
<gene>
    <name evidence="1" type="ORF">RPERSI_LOCUS8931</name>
</gene>
<keyword evidence="2" id="KW-1185">Reference proteome</keyword>
<evidence type="ECO:0000313" key="1">
    <source>
        <dbReference type="EMBL" id="CAG8676889.1"/>
    </source>
</evidence>
<organism evidence="1 2">
    <name type="scientific">Racocetra persica</name>
    <dbReference type="NCBI Taxonomy" id="160502"/>
    <lineage>
        <taxon>Eukaryota</taxon>
        <taxon>Fungi</taxon>
        <taxon>Fungi incertae sedis</taxon>
        <taxon>Mucoromycota</taxon>
        <taxon>Glomeromycotina</taxon>
        <taxon>Glomeromycetes</taxon>
        <taxon>Diversisporales</taxon>
        <taxon>Gigasporaceae</taxon>
        <taxon>Racocetra</taxon>
    </lineage>
</organism>
<feature type="non-terminal residue" evidence="1">
    <location>
        <position position="96"/>
    </location>
</feature>
<dbReference type="Proteomes" id="UP000789920">
    <property type="component" value="Unassembled WGS sequence"/>
</dbReference>
<sequence>IIIVMTNVHNKQITNNLPEANYLSEANNLPEANYLPEANIIYESTDDDDIDLEYFFQKAYYGGMDIETFHKNIEVVIIKKEQSFNSFEQAESHIKK</sequence>